<dbReference type="NCBIfam" id="TIGR02594">
    <property type="entry name" value="TIGR02594 family protein"/>
    <property type="match status" value="1"/>
</dbReference>
<keyword evidence="4" id="KW-1185">Reference proteome</keyword>
<comment type="caution">
    <text evidence="3">The sequence shown here is derived from an EMBL/GenBank/DDBJ whole genome shotgun (WGS) entry which is preliminary data.</text>
</comment>
<dbReference type="Gene3D" id="1.10.101.10">
    <property type="entry name" value="PGBD-like superfamily/PGBD"/>
    <property type="match status" value="1"/>
</dbReference>
<dbReference type="RefSeq" id="WP_272426679.1">
    <property type="nucleotide sequence ID" value="NZ_JAGTJJ010000053.1"/>
</dbReference>
<dbReference type="InterPro" id="IPR013423">
    <property type="entry name" value="CHP02594"/>
</dbReference>
<dbReference type="InterPro" id="IPR036366">
    <property type="entry name" value="PGBDSf"/>
</dbReference>
<dbReference type="SUPFAM" id="SSF47090">
    <property type="entry name" value="PGBD-like"/>
    <property type="match status" value="1"/>
</dbReference>
<evidence type="ECO:0000313" key="3">
    <source>
        <dbReference type="EMBL" id="MDC3987454.1"/>
    </source>
</evidence>
<dbReference type="AlphaFoldDB" id="A0A9X4AWM2"/>
<name>A0A9X4AWM2_9BACT</name>
<dbReference type="InterPro" id="IPR036365">
    <property type="entry name" value="PGBD-like_sf"/>
</dbReference>
<accession>A0A9X4AWM2</accession>
<dbReference type="Pfam" id="PF01471">
    <property type="entry name" value="PG_binding_1"/>
    <property type="match status" value="1"/>
</dbReference>
<reference evidence="3 4" key="1">
    <citation type="submission" date="2021-04" db="EMBL/GenBank/DDBJ databases">
        <title>Genome analysis of Polyangium sp.</title>
        <authorList>
            <person name="Li Y."/>
            <person name="Wang J."/>
        </authorList>
    </citation>
    <scope>NUCLEOTIDE SEQUENCE [LARGE SCALE GENOMIC DNA]</scope>
    <source>
        <strain evidence="3 4">SDU14</strain>
    </source>
</reference>
<evidence type="ECO:0000313" key="4">
    <source>
        <dbReference type="Proteomes" id="UP001151081"/>
    </source>
</evidence>
<feature type="domain" description="Peptidoglycan binding-like" evidence="2">
    <location>
        <begin position="21"/>
        <end position="73"/>
    </location>
</feature>
<sequence>MLRPTLRMPSGYPDAAPHLRDEVRVLQRELKRWAYSMSPDGQFGPRTDAAVRHFQRKRGLKDDGIVGPRTWDAVLDPDAKAIGASFQYQPAGAPDPTPSTPARPAPATPKPSEPEPAPANPGAGNASWMAIARKEEGTRETSGKAANPRIVEYHATTTLRAKSDEIAWCASFVNWVLKKVGIKGTNSAAAASWVKWGSPTTARQGAITVIYNASAANSSLSTSGNHVGFLVRETNTHYVLLGGNQSNSVKESSFAKTKWRLKAYRWPSS</sequence>
<dbReference type="Proteomes" id="UP001151081">
    <property type="component" value="Unassembled WGS sequence"/>
</dbReference>
<dbReference type="InterPro" id="IPR002477">
    <property type="entry name" value="Peptidoglycan-bd-like"/>
</dbReference>
<feature type="region of interest" description="Disordered" evidence="1">
    <location>
        <begin position="88"/>
        <end position="125"/>
    </location>
</feature>
<gene>
    <name evidence="3" type="ORF">KEG57_43700</name>
</gene>
<organism evidence="3 4">
    <name type="scientific">Polyangium jinanense</name>
    <dbReference type="NCBI Taxonomy" id="2829994"/>
    <lineage>
        <taxon>Bacteria</taxon>
        <taxon>Pseudomonadati</taxon>
        <taxon>Myxococcota</taxon>
        <taxon>Polyangia</taxon>
        <taxon>Polyangiales</taxon>
        <taxon>Polyangiaceae</taxon>
        <taxon>Polyangium</taxon>
    </lineage>
</organism>
<proteinExistence type="predicted"/>
<dbReference type="EMBL" id="JAGTJJ010000053">
    <property type="protein sequence ID" value="MDC3987454.1"/>
    <property type="molecule type" value="Genomic_DNA"/>
</dbReference>
<evidence type="ECO:0000256" key="1">
    <source>
        <dbReference type="SAM" id="MobiDB-lite"/>
    </source>
</evidence>
<feature type="compositionally biased region" description="Pro residues" evidence="1">
    <location>
        <begin position="93"/>
        <end position="119"/>
    </location>
</feature>
<evidence type="ECO:0000259" key="2">
    <source>
        <dbReference type="Pfam" id="PF01471"/>
    </source>
</evidence>
<protein>
    <submittedName>
        <fullName evidence="3">TIGR02594 family protein</fullName>
    </submittedName>
</protein>